<evidence type="ECO:0000313" key="1">
    <source>
        <dbReference type="EMBL" id="ADL52128.1"/>
    </source>
</evidence>
<dbReference type="HOGENOM" id="CLU_732994_0_0_9"/>
<evidence type="ECO:0000313" key="2">
    <source>
        <dbReference type="Proteomes" id="UP000002730"/>
    </source>
</evidence>
<organism evidence="1 2">
    <name type="scientific">Clostridium cellulovorans (strain ATCC 35296 / DSM 3052 / OCM 3 / 743B)</name>
    <dbReference type="NCBI Taxonomy" id="573061"/>
    <lineage>
        <taxon>Bacteria</taxon>
        <taxon>Bacillati</taxon>
        <taxon>Bacillota</taxon>
        <taxon>Clostridia</taxon>
        <taxon>Eubacteriales</taxon>
        <taxon>Clostridiaceae</taxon>
        <taxon>Clostridium</taxon>
    </lineage>
</organism>
<accession>D9SPZ2</accession>
<dbReference type="RefSeq" id="WP_010074419.1">
    <property type="nucleotide sequence ID" value="NC_014393.1"/>
</dbReference>
<dbReference type="EMBL" id="CP002160">
    <property type="protein sequence ID" value="ADL52128.1"/>
    <property type="molecule type" value="Genomic_DNA"/>
</dbReference>
<reference evidence="1 2" key="1">
    <citation type="submission" date="2010-08" db="EMBL/GenBank/DDBJ databases">
        <title>Complete sequence of Clostridium cellulovorans 743B.</title>
        <authorList>
            <consortium name="US DOE Joint Genome Institute"/>
            <person name="Lucas S."/>
            <person name="Copeland A."/>
            <person name="Lapidus A."/>
            <person name="Cheng J.-F."/>
            <person name="Bruce D."/>
            <person name="Goodwin L."/>
            <person name="Pitluck S."/>
            <person name="Chertkov O."/>
            <person name="Detter J.C."/>
            <person name="Han C."/>
            <person name="Tapia R."/>
            <person name="Land M."/>
            <person name="Hauser L."/>
            <person name="Chang Y.-J."/>
            <person name="Jeffries C."/>
            <person name="Kyrpides N."/>
            <person name="Ivanova N."/>
            <person name="Mikhailova N."/>
            <person name="Hemme C.L."/>
            <person name="Woyke T."/>
        </authorList>
    </citation>
    <scope>NUCLEOTIDE SEQUENCE [LARGE SCALE GENOMIC DNA]</scope>
    <source>
        <strain evidence="2">ATCC 35296 / DSM 3052 / OCM 3 / 743B</strain>
    </source>
</reference>
<dbReference type="Proteomes" id="UP000002730">
    <property type="component" value="Chromosome"/>
</dbReference>
<dbReference type="KEGG" id="ccb:Clocel_2412"/>
<dbReference type="AlphaFoldDB" id="D9SPZ2"/>
<name>D9SPZ2_CLOC7</name>
<gene>
    <name evidence="1" type="ordered locus">Clocel_2412</name>
</gene>
<dbReference type="eggNOG" id="ENOG5033SYU">
    <property type="taxonomic scope" value="Bacteria"/>
</dbReference>
<sequence length="377" mass="44431">MIKHNIDLKKFIPKGQVTYEYKENLLYMTTNRSIPTQRFDKEHLSINSYISLPIKYKLPLRIDIVAKIDAPGLYILLGKGHVNFGTLWSDNRRIDDIVSPVRKTFHYHNHINLNEFTNISLIYDFKEMQIMINGEERYYSKKEKYMKFKGFTEINTKGFEVKIACDKLVNLCVKSVSITEYKDTCGIYHSKIELPVAITKNEAIAQGEKPTFEKCISLLPLDMQSEITDIDEYFKTLKPLKFKRTIEKNGNKITYIESQYGFSYAIYLSNDVFDHSLQWYIITNGKPETWHRKADVMEEILDRLFLKSPNFAERMFSNLDDCVGCYKNCLARTKYKLRDNHKDVCHGKLKFKMNKIGFEDLRIFILEIKQFVQETIK</sequence>
<proteinExistence type="predicted"/>
<protein>
    <submittedName>
        <fullName evidence="1">Uncharacterized protein</fullName>
    </submittedName>
</protein>
<dbReference type="OrthoDB" id="1888781at2"/>
<keyword evidence="2" id="KW-1185">Reference proteome</keyword>